<accession>A0A6J7H6T5</accession>
<gene>
    <name evidence="1" type="ORF">UFOPK3495_01660</name>
</gene>
<evidence type="ECO:0000313" key="1">
    <source>
        <dbReference type="EMBL" id="CAB4912235.1"/>
    </source>
</evidence>
<dbReference type="EMBL" id="CAFBMC010000138">
    <property type="protein sequence ID" value="CAB4912235.1"/>
    <property type="molecule type" value="Genomic_DNA"/>
</dbReference>
<sequence length="47" mass="5376">MSVLETFPDAPVPTEKELKARKNVLLQFVRFVALNLKMVAMINKAHH</sequence>
<name>A0A6J7H6T5_9ZZZZ</name>
<protein>
    <submittedName>
        <fullName evidence="1">Unannotated protein</fullName>
    </submittedName>
</protein>
<reference evidence="1" key="1">
    <citation type="submission" date="2020-05" db="EMBL/GenBank/DDBJ databases">
        <authorList>
            <person name="Chiriac C."/>
            <person name="Salcher M."/>
            <person name="Ghai R."/>
            <person name="Kavagutti S V."/>
        </authorList>
    </citation>
    <scope>NUCLEOTIDE SEQUENCE</scope>
</reference>
<dbReference type="AlphaFoldDB" id="A0A6J7H6T5"/>
<proteinExistence type="predicted"/>
<organism evidence="1">
    <name type="scientific">freshwater metagenome</name>
    <dbReference type="NCBI Taxonomy" id="449393"/>
    <lineage>
        <taxon>unclassified sequences</taxon>
        <taxon>metagenomes</taxon>
        <taxon>ecological metagenomes</taxon>
    </lineage>
</organism>